<protein>
    <submittedName>
        <fullName evidence="2">Uncharacterized protein</fullName>
    </submittedName>
</protein>
<sequence length="101" mass="10380">MTVAGTYDCVTNTPLGRQKGVLTIEPGAGDSFSGNITGDLGSMDVTNGRIAGQTLTWSMKMTLPMPMDLDCSATVEGDALTGTVKAGMFGAMELTGTRRAG</sequence>
<evidence type="ECO:0000313" key="2">
    <source>
        <dbReference type="EMBL" id="EZP83730.1"/>
    </source>
</evidence>
<dbReference type="AlphaFoldDB" id="A0A031K3B8"/>
<evidence type="ECO:0000313" key="1">
    <source>
        <dbReference type="EMBL" id="AOR76753.1"/>
    </source>
</evidence>
<name>A0A031K3B8_9SPHN</name>
<dbReference type="STRING" id="158500.BES08_08340"/>
<dbReference type="KEGG" id="nre:BES08_08340"/>
<dbReference type="EMBL" id="CP017075">
    <property type="protein sequence ID" value="AOR76753.1"/>
    <property type="molecule type" value="Genomic_DNA"/>
</dbReference>
<evidence type="ECO:0000313" key="3">
    <source>
        <dbReference type="Proteomes" id="UP000024329"/>
    </source>
</evidence>
<dbReference type="OrthoDB" id="5145750at2"/>
<gene>
    <name evidence="1" type="ORF">BES08_08340</name>
    <name evidence="2" type="ORF">BV97_00918</name>
</gene>
<evidence type="ECO:0000313" key="4">
    <source>
        <dbReference type="Proteomes" id="UP000094626"/>
    </source>
</evidence>
<reference evidence="1" key="2">
    <citation type="submission" date="2016-08" db="EMBL/GenBank/DDBJ databases">
        <authorList>
            <person name="Seilhamer J.J."/>
        </authorList>
    </citation>
    <scope>NUCLEOTIDE SEQUENCE [LARGE SCALE GENOMIC DNA]</scope>
    <source>
        <strain evidence="1">SA1</strain>
    </source>
</reference>
<dbReference type="Proteomes" id="UP000024329">
    <property type="component" value="Unassembled WGS sequence"/>
</dbReference>
<keyword evidence="4" id="KW-1185">Reference proteome</keyword>
<dbReference type="RefSeq" id="WP_036523690.1">
    <property type="nucleotide sequence ID" value="NZ_CP017075.1"/>
</dbReference>
<proteinExistence type="predicted"/>
<dbReference type="EMBL" id="JFYZ01000002">
    <property type="protein sequence ID" value="EZP83730.1"/>
    <property type="molecule type" value="Genomic_DNA"/>
</dbReference>
<reference evidence="2 3" key="1">
    <citation type="submission" date="2014-03" db="EMBL/GenBank/DDBJ databases">
        <title>Whole genome sequence of Novosphingobium resinovorum KF1.</title>
        <authorList>
            <person name="Gan H.M."/>
            <person name="Gan H.Y."/>
            <person name="Chew T.H."/>
            <person name="Savka M.A."/>
        </authorList>
    </citation>
    <scope>NUCLEOTIDE SEQUENCE [LARGE SCALE GENOMIC DNA]</scope>
    <source>
        <strain evidence="2 3">KF1</strain>
    </source>
</reference>
<dbReference type="Proteomes" id="UP000094626">
    <property type="component" value="Chromosome"/>
</dbReference>
<organism evidence="2 3">
    <name type="scientific">Novosphingobium resinovorum</name>
    <dbReference type="NCBI Taxonomy" id="158500"/>
    <lineage>
        <taxon>Bacteria</taxon>
        <taxon>Pseudomonadati</taxon>
        <taxon>Pseudomonadota</taxon>
        <taxon>Alphaproteobacteria</taxon>
        <taxon>Sphingomonadales</taxon>
        <taxon>Sphingomonadaceae</taxon>
        <taxon>Novosphingobium</taxon>
    </lineage>
</organism>
<dbReference type="PATRIC" id="fig|158500.4.peg.940"/>
<reference evidence="4" key="3">
    <citation type="journal article" date="2017" name="J. Biotechnol.">
        <title>Complete genome sequence of Novosphingobium resinovorum SA1, a versatile xenobiotic-degrading bacterium capable of utilizing sulfanilic acid.</title>
        <authorList>
            <person name="Hegedus B."/>
            <person name="Kos P.B."/>
            <person name="Balint B."/>
            <person name="Maroti G."/>
            <person name="Gan H.M."/>
            <person name="Perei K."/>
            <person name="Rakhely G."/>
        </authorList>
    </citation>
    <scope>NUCLEOTIDE SEQUENCE [LARGE SCALE GENOMIC DNA]</scope>
    <source>
        <strain evidence="4">SA1</strain>
    </source>
</reference>
<dbReference type="eggNOG" id="ENOG50331C5">
    <property type="taxonomic scope" value="Bacteria"/>
</dbReference>
<accession>A0A031K3B8</accession>